<sequence>MINVAKLKATIIESGKTQVSLAKEMGMSKNTFNSKVNGRIGFSLDEVVALCEKLNICDSKSKCEIFLSQVSQKWEGVKSEVII</sequence>
<proteinExistence type="predicted"/>
<name>A0A8S5Q616_9CAUD</name>
<dbReference type="GO" id="GO:0003677">
    <property type="term" value="F:DNA binding"/>
    <property type="evidence" value="ECO:0007669"/>
    <property type="project" value="InterPro"/>
</dbReference>
<dbReference type="InterPro" id="IPR010982">
    <property type="entry name" value="Lambda_DNA-bd_dom_sf"/>
</dbReference>
<organism evidence="1">
    <name type="scientific">Siphoviridae sp. ct0uL16</name>
    <dbReference type="NCBI Taxonomy" id="2825299"/>
    <lineage>
        <taxon>Viruses</taxon>
        <taxon>Duplodnaviria</taxon>
        <taxon>Heunggongvirae</taxon>
        <taxon>Uroviricota</taxon>
        <taxon>Caudoviricetes</taxon>
    </lineage>
</organism>
<protein>
    <submittedName>
        <fullName evidence="1">Helix-turn-helix domain protein</fullName>
    </submittedName>
</protein>
<dbReference type="EMBL" id="BK015578">
    <property type="protein sequence ID" value="DAE14227.1"/>
    <property type="molecule type" value="Genomic_DNA"/>
</dbReference>
<reference evidence="1" key="1">
    <citation type="journal article" date="2021" name="Proc. Natl. Acad. Sci. U.S.A.">
        <title>A Catalog of Tens of Thousands of Viruses from Human Metagenomes Reveals Hidden Associations with Chronic Diseases.</title>
        <authorList>
            <person name="Tisza M.J."/>
            <person name="Buck C.B."/>
        </authorList>
    </citation>
    <scope>NUCLEOTIDE SEQUENCE</scope>
    <source>
        <strain evidence="1">Ct0uL16</strain>
    </source>
</reference>
<evidence type="ECO:0000313" key="1">
    <source>
        <dbReference type="EMBL" id="DAE14227.1"/>
    </source>
</evidence>
<dbReference type="SUPFAM" id="SSF47413">
    <property type="entry name" value="lambda repressor-like DNA-binding domains"/>
    <property type="match status" value="1"/>
</dbReference>
<dbReference type="InterPro" id="IPR008003">
    <property type="entry name" value="DUF739"/>
</dbReference>
<dbReference type="CDD" id="cd00093">
    <property type="entry name" value="HTH_XRE"/>
    <property type="match status" value="1"/>
</dbReference>
<dbReference type="Gene3D" id="1.10.260.40">
    <property type="entry name" value="lambda repressor-like DNA-binding domains"/>
    <property type="match status" value="1"/>
</dbReference>
<accession>A0A8S5Q616</accession>
<dbReference type="Pfam" id="PF05339">
    <property type="entry name" value="DUF739"/>
    <property type="match status" value="1"/>
</dbReference>
<dbReference type="InterPro" id="IPR001387">
    <property type="entry name" value="Cro/C1-type_HTH"/>
</dbReference>